<dbReference type="Proteomes" id="UP000178797">
    <property type="component" value="Unassembled WGS sequence"/>
</dbReference>
<dbReference type="GO" id="GO:0090374">
    <property type="term" value="P:oligopeptide export from mitochondrion"/>
    <property type="evidence" value="ECO:0007669"/>
    <property type="project" value="TreeGrafter"/>
</dbReference>
<organism evidence="1 2">
    <name type="scientific">Candidatus Schekmanbacteria bacterium RBG_16_38_10</name>
    <dbReference type="NCBI Taxonomy" id="1817879"/>
    <lineage>
        <taxon>Bacteria</taxon>
        <taxon>Candidatus Schekmaniibacteriota</taxon>
    </lineage>
</organism>
<evidence type="ECO:0000313" key="2">
    <source>
        <dbReference type="Proteomes" id="UP000178797"/>
    </source>
</evidence>
<dbReference type="EMBL" id="MGDE01000246">
    <property type="protein sequence ID" value="OGL42955.1"/>
    <property type="molecule type" value="Genomic_DNA"/>
</dbReference>
<gene>
    <name evidence="1" type="ORF">A2W05_02525</name>
</gene>
<sequence>MMVQKALENLIKDRTTFVIAHRLSTVRKADKIIVLDNGGIAESGKHEELISRNGIYRKLHDMQFKEENV</sequence>
<dbReference type="InterPro" id="IPR039421">
    <property type="entry name" value="Type_1_exporter"/>
</dbReference>
<proteinExistence type="predicted"/>
<evidence type="ECO:0008006" key="3">
    <source>
        <dbReference type="Google" id="ProtNLM"/>
    </source>
</evidence>
<dbReference type="Gene3D" id="3.40.50.300">
    <property type="entry name" value="P-loop containing nucleotide triphosphate hydrolases"/>
    <property type="match status" value="1"/>
</dbReference>
<dbReference type="AlphaFoldDB" id="A0A1F7RN10"/>
<protein>
    <recommendedName>
        <fullName evidence="3">ABC transporter ATP-binding protein</fullName>
    </recommendedName>
</protein>
<accession>A0A1F7RN10</accession>
<dbReference type="SUPFAM" id="SSF52540">
    <property type="entry name" value="P-loop containing nucleoside triphosphate hydrolases"/>
    <property type="match status" value="1"/>
</dbReference>
<dbReference type="GO" id="GO:0015421">
    <property type="term" value="F:ABC-type oligopeptide transporter activity"/>
    <property type="evidence" value="ECO:0007669"/>
    <property type="project" value="TreeGrafter"/>
</dbReference>
<name>A0A1F7RN10_9BACT</name>
<comment type="caution">
    <text evidence="1">The sequence shown here is derived from an EMBL/GenBank/DDBJ whole genome shotgun (WGS) entry which is preliminary data.</text>
</comment>
<reference evidence="1 2" key="1">
    <citation type="journal article" date="2016" name="Nat. Commun.">
        <title>Thousands of microbial genomes shed light on interconnected biogeochemical processes in an aquifer system.</title>
        <authorList>
            <person name="Anantharaman K."/>
            <person name="Brown C.T."/>
            <person name="Hug L.A."/>
            <person name="Sharon I."/>
            <person name="Castelle C.J."/>
            <person name="Probst A.J."/>
            <person name="Thomas B.C."/>
            <person name="Singh A."/>
            <person name="Wilkins M.J."/>
            <person name="Karaoz U."/>
            <person name="Brodie E.L."/>
            <person name="Williams K.H."/>
            <person name="Hubbard S.S."/>
            <person name="Banfield J.F."/>
        </authorList>
    </citation>
    <scope>NUCLEOTIDE SEQUENCE [LARGE SCALE GENOMIC DNA]</scope>
</reference>
<dbReference type="PANTHER" id="PTHR43394:SF1">
    <property type="entry name" value="ATP-BINDING CASSETTE SUB-FAMILY B MEMBER 10, MITOCHONDRIAL"/>
    <property type="match status" value="1"/>
</dbReference>
<dbReference type="InterPro" id="IPR027417">
    <property type="entry name" value="P-loop_NTPase"/>
</dbReference>
<dbReference type="PANTHER" id="PTHR43394">
    <property type="entry name" value="ATP-DEPENDENT PERMEASE MDL1, MITOCHONDRIAL"/>
    <property type="match status" value="1"/>
</dbReference>
<evidence type="ECO:0000313" key="1">
    <source>
        <dbReference type="EMBL" id="OGL42955.1"/>
    </source>
</evidence>